<dbReference type="PANTHER" id="PTHR22930">
    <property type="match status" value="1"/>
</dbReference>
<evidence type="ECO:0000256" key="7">
    <source>
        <dbReference type="ARBA" id="ARBA00023242"/>
    </source>
</evidence>
<keyword evidence="10" id="KW-1185">Reference proteome</keyword>
<dbReference type="GO" id="GO:0046872">
    <property type="term" value="F:metal ion binding"/>
    <property type="evidence" value="ECO:0007669"/>
    <property type="project" value="UniProtKB-KW"/>
</dbReference>
<reference evidence="9 10" key="1">
    <citation type="submission" date="2021-07" db="EMBL/GenBank/DDBJ databases">
        <title>The Aristolochia fimbriata genome: insights into angiosperm evolution, floral development and chemical biosynthesis.</title>
        <authorList>
            <person name="Jiao Y."/>
        </authorList>
    </citation>
    <scope>NUCLEOTIDE SEQUENCE [LARGE SCALE GENOMIC DNA]</scope>
    <source>
        <strain evidence="9">IBCAS-2021</strain>
        <tissue evidence="9">Leaf</tissue>
    </source>
</reference>
<comment type="caution">
    <text evidence="9">The sequence shown here is derived from an EMBL/GenBank/DDBJ whole genome shotgun (WGS) entry which is preliminary data.</text>
</comment>
<evidence type="ECO:0000256" key="6">
    <source>
        <dbReference type="ARBA" id="ARBA00022801"/>
    </source>
</evidence>
<accession>A0AAV7EN15</accession>
<evidence type="ECO:0000256" key="4">
    <source>
        <dbReference type="ARBA" id="ARBA00022722"/>
    </source>
</evidence>
<name>A0AAV7EN15_ARIFI</name>
<keyword evidence="6" id="KW-0378">Hydrolase</keyword>
<dbReference type="Proteomes" id="UP000825729">
    <property type="component" value="Unassembled WGS sequence"/>
</dbReference>
<evidence type="ECO:0000256" key="3">
    <source>
        <dbReference type="ARBA" id="ARBA00006958"/>
    </source>
</evidence>
<keyword evidence="7" id="KW-0539">Nucleus</keyword>
<evidence type="ECO:0000313" key="9">
    <source>
        <dbReference type="EMBL" id="KAG9450217.1"/>
    </source>
</evidence>
<dbReference type="GO" id="GO:0005634">
    <property type="term" value="C:nucleus"/>
    <property type="evidence" value="ECO:0007669"/>
    <property type="project" value="UniProtKB-SubCell"/>
</dbReference>
<dbReference type="GO" id="GO:0016787">
    <property type="term" value="F:hydrolase activity"/>
    <property type="evidence" value="ECO:0007669"/>
    <property type="project" value="UniProtKB-KW"/>
</dbReference>
<comment type="cofactor">
    <cofactor evidence="1">
        <name>a divalent metal cation</name>
        <dbReference type="ChEBI" id="CHEBI:60240"/>
    </cofactor>
</comment>
<keyword evidence="4" id="KW-0540">Nuclease</keyword>
<feature type="domain" description="DDE Tnp4" evidence="8">
    <location>
        <begin position="242"/>
        <end position="384"/>
    </location>
</feature>
<gene>
    <name evidence="9" type="ORF">H6P81_010182</name>
</gene>
<evidence type="ECO:0000313" key="10">
    <source>
        <dbReference type="Proteomes" id="UP000825729"/>
    </source>
</evidence>
<dbReference type="InterPro" id="IPR045249">
    <property type="entry name" value="HARBI1-like"/>
</dbReference>
<dbReference type="GO" id="GO:0004518">
    <property type="term" value="F:nuclease activity"/>
    <property type="evidence" value="ECO:0007669"/>
    <property type="project" value="UniProtKB-KW"/>
</dbReference>
<dbReference type="InterPro" id="IPR027806">
    <property type="entry name" value="HARBI1_dom"/>
</dbReference>
<protein>
    <recommendedName>
        <fullName evidence="8">DDE Tnp4 domain-containing protein</fullName>
    </recommendedName>
</protein>
<evidence type="ECO:0000256" key="5">
    <source>
        <dbReference type="ARBA" id="ARBA00022723"/>
    </source>
</evidence>
<organism evidence="9 10">
    <name type="scientific">Aristolochia fimbriata</name>
    <name type="common">White veined hardy Dutchman's pipe vine</name>
    <dbReference type="NCBI Taxonomy" id="158543"/>
    <lineage>
        <taxon>Eukaryota</taxon>
        <taxon>Viridiplantae</taxon>
        <taxon>Streptophyta</taxon>
        <taxon>Embryophyta</taxon>
        <taxon>Tracheophyta</taxon>
        <taxon>Spermatophyta</taxon>
        <taxon>Magnoliopsida</taxon>
        <taxon>Magnoliidae</taxon>
        <taxon>Piperales</taxon>
        <taxon>Aristolochiaceae</taxon>
        <taxon>Aristolochia</taxon>
    </lineage>
</organism>
<dbReference type="EMBL" id="JAINDJ010000004">
    <property type="protein sequence ID" value="KAG9450217.1"/>
    <property type="molecule type" value="Genomic_DNA"/>
</dbReference>
<sequence length="435" mass="47668">MADDDDIVIAMPAFFVPPDVHKKTKNPSKKKLTADEIADLISLVASATSDAHRFLSSYDLFLLPSQALTLESCIKSAALSLSKLHSSVVLPENVSPRTLIPPTIPSSSFCPPSWFRRFLSGATAESELLWLQYFRVTRRSFTALLQALSPHLGPTPDYSLAAALFRLAHAAPYKAVARRFGFDSSSSACRGFHRVVKAIIDHLSHLLRIPVGVAPNAKGVSVSLPNCLGALGFHRFFTCEGTLVVQGLVDSDGIFLDVSAGWPGTVSPNSILRQTKLFHRVEAGREVFNGPRVDLSNGYGVRQYVIGDACCPLLPWLITPFREVDDDDDVCKEVFNSIHGKGMSVAEEAFARVCARWRLLSVRWKEECLEPFPFLIVAGCLLHNFLSKCGNPPPAEIAEFLQEQSFPESAEETSEEGEAARYALASHLSLVNQRG</sequence>
<proteinExistence type="inferred from homology"/>
<dbReference type="Pfam" id="PF13359">
    <property type="entry name" value="DDE_Tnp_4"/>
    <property type="match status" value="1"/>
</dbReference>
<evidence type="ECO:0000259" key="8">
    <source>
        <dbReference type="Pfam" id="PF13359"/>
    </source>
</evidence>
<evidence type="ECO:0000256" key="1">
    <source>
        <dbReference type="ARBA" id="ARBA00001968"/>
    </source>
</evidence>
<comment type="similarity">
    <text evidence="3">Belongs to the HARBI1 family.</text>
</comment>
<dbReference type="PANTHER" id="PTHR22930:SF242">
    <property type="entry name" value="LOW PROTEIN: NUCLEASE-LIKE PROTEIN"/>
    <property type="match status" value="1"/>
</dbReference>
<keyword evidence="5" id="KW-0479">Metal-binding</keyword>
<comment type="subcellular location">
    <subcellularLocation>
        <location evidence="2">Nucleus</location>
    </subcellularLocation>
</comment>
<evidence type="ECO:0000256" key="2">
    <source>
        <dbReference type="ARBA" id="ARBA00004123"/>
    </source>
</evidence>
<dbReference type="AlphaFoldDB" id="A0AAV7EN15"/>